<dbReference type="PROSITE" id="PS51778">
    <property type="entry name" value="VAST"/>
    <property type="match status" value="1"/>
</dbReference>
<evidence type="ECO:0000256" key="5">
    <source>
        <dbReference type="SAM" id="MobiDB-lite"/>
    </source>
</evidence>
<feature type="region of interest" description="Disordered" evidence="5">
    <location>
        <begin position="149"/>
        <end position="452"/>
    </location>
</feature>
<proteinExistence type="predicted"/>
<dbReference type="EMBL" id="GL871565">
    <property type="protein sequence ID" value="EGC28687.1"/>
    <property type="molecule type" value="Genomic_DNA"/>
</dbReference>
<keyword evidence="4 6" id="KW-0472">Membrane</keyword>
<dbReference type="GO" id="GO:0140268">
    <property type="term" value="C:endoplasmic reticulum-plasma membrane contact site"/>
    <property type="evidence" value="ECO:0000318"/>
    <property type="project" value="GO_Central"/>
</dbReference>
<feature type="transmembrane region" description="Helical" evidence="6">
    <location>
        <begin position="756"/>
        <end position="776"/>
    </location>
</feature>
<dbReference type="GO" id="GO:0032366">
    <property type="term" value="P:intracellular sterol transport"/>
    <property type="evidence" value="ECO:0000318"/>
    <property type="project" value="GO_Central"/>
</dbReference>
<sequence>MKMTVATKDDSQFHLLFTQLPLDEKLIEEYTCSYNEGAAVSIGKLYISQHHVSYASKIGSTHIVLPIKEITSISKKNSVYLFPNAIEVQNKDHKYFFSAFLSRDLAFATLSTIISQGGGTRTKIFEDMLSDAIEAKDVKERSFIKFSNENEEIELPPPPSAFDDSPFVENPTFSTFRPSTNNNNSNNSNNNSSTFKTATASTASTSQDTNSDIVDDTNSNSSDSSKFGNNKTGTPSPSPSPSNKMLNSKIERKDSFESNGSDNLNNSGGFSSGSIGPSKRNSSQIDILSNHRQSKDQTIDHPLSDQSPVGDEGEDVISSSPSTFEPILAKQESSSSLNNLVKDKSSDNNNTVQSPLKSSQTINPTPPSPQITHRKPHNNKDKADSPPNVSPTNSARESTKEQPKSTTPPKTTPSTTTSPTQATGATVTASAASTTTPPTTASTETVSADSPKVSPISAYERLPMQDKCDHVVVSEFDEAPWSTEKYQISLAEFYEIIIRSDFWGSVNTTHSYTEQSLSEWKQNTNCCIHRNIDFRTAISFKIGPKSTRVAQTQRCKLKNKSELILQSSSVSKDVPYGDSFSVENLLVVQAIDNTSCLAKLSSKIKFTKSVWGLSSMIQKSALQGNKEFFILWNTMVKNQIETYVYNKMKEAKKAPIPNIQASVAASSQPATPQKQPVQQPQPQQQQQQQQQSISKITTTTVSSAPEVPVISQKATTISETTSLTSTTTNATAFTIPEGETLSSTIWNKMSIIEKGVLAGIFFLVLALLFGLTIGIMSNSSTSRSLNNQLYRFSDSLILLDSRINALATQTPLDDGKVTYTTNISKDKMESIRDRLEMANSLLLRAQSMVSTLQAELSLEDLKSQKVDNYYNNLDSSSSGFFGLPLLFTIIIGTVPFLVYKFYLNK</sequence>
<dbReference type="InterPro" id="IPR004182">
    <property type="entry name" value="GRAM"/>
</dbReference>
<dbReference type="Pfam" id="PF16016">
    <property type="entry name" value="VASt"/>
    <property type="match status" value="1"/>
</dbReference>
<feature type="compositionally biased region" description="Low complexity" evidence="5">
    <location>
        <begin position="668"/>
        <end position="700"/>
    </location>
</feature>
<dbReference type="Proteomes" id="UP000001064">
    <property type="component" value="Unassembled WGS sequence"/>
</dbReference>
<evidence type="ECO:0000313" key="9">
    <source>
        <dbReference type="Proteomes" id="UP000001064"/>
    </source>
</evidence>
<reference evidence="9" key="1">
    <citation type="journal article" date="2011" name="Genome Biol.">
        <title>Comparative genomics of the social amoebae Dictyostelium discoideum and Dictyostelium purpureum.</title>
        <authorList>
            <consortium name="US DOE Joint Genome Institute (JGI-PGF)"/>
            <person name="Sucgang R."/>
            <person name="Kuo A."/>
            <person name="Tian X."/>
            <person name="Salerno W."/>
            <person name="Parikh A."/>
            <person name="Feasley C.L."/>
            <person name="Dalin E."/>
            <person name="Tu H."/>
            <person name="Huang E."/>
            <person name="Barry K."/>
            <person name="Lindquist E."/>
            <person name="Shapiro H."/>
            <person name="Bruce D."/>
            <person name="Schmutz J."/>
            <person name="Salamov A."/>
            <person name="Fey P."/>
            <person name="Gaudet P."/>
            <person name="Anjard C."/>
            <person name="Babu M.M."/>
            <person name="Basu S."/>
            <person name="Bushmanova Y."/>
            <person name="van der Wel H."/>
            <person name="Katoh-Kurasawa M."/>
            <person name="Dinh C."/>
            <person name="Coutinho P.M."/>
            <person name="Saito T."/>
            <person name="Elias M."/>
            <person name="Schaap P."/>
            <person name="Kay R.R."/>
            <person name="Henrissat B."/>
            <person name="Eichinger L."/>
            <person name="Rivero F."/>
            <person name="Putnam N.H."/>
            <person name="West C.M."/>
            <person name="Loomis W.F."/>
            <person name="Chisholm R.L."/>
            <person name="Shaulsky G."/>
            <person name="Strassmann J.E."/>
            <person name="Queller D.C."/>
            <person name="Kuspa A."/>
            <person name="Grigoriev I.V."/>
        </authorList>
    </citation>
    <scope>NUCLEOTIDE SEQUENCE [LARGE SCALE GENOMIC DNA]</scope>
    <source>
        <strain evidence="9">QSDP1</strain>
    </source>
</reference>
<feature type="compositionally biased region" description="Low complexity" evidence="5">
    <location>
        <begin position="161"/>
        <end position="225"/>
    </location>
</feature>
<feature type="compositionally biased region" description="Polar residues" evidence="5">
    <location>
        <begin position="279"/>
        <end position="291"/>
    </location>
</feature>
<dbReference type="OrthoDB" id="20290at2759"/>
<keyword evidence="2 6" id="KW-0812">Transmembrane</keyword>
<dbReference type="PANTHER" id="PTHR23319">
    <property type="entry name" value="GRAM DOMAIN CONTAINING 1B, ISOFORM E"/>
    <property type="match status" value="1"/>
</dbReference>
<feature type="transmembrane region" description="Helical" evidence="6">
    <location>
        <begin position="880"/>
        <end position="902"/>
    </location>
</feature>
<evidence type="ECO:0000256" key="3">
    <source>
        <dbReference type="ARBA" id="ARBA00022989"/>
    </source>
</evidence>
<protein>
    <recommendedName>
        <fullName evidence="7">VASt domain-containing protein</fullName>
    </recommendedName>
</protein>
<feature type="region of interest" description="Disordered" evidence="5">
    <location>
        <begin position="663"/>
        <end position="700"/>
    </location>
</feature>
<evidence type="ECO:0000259" key="7">
    <source>
        <dbReference type="PROSITE" id="PS51778"/>
    </source>
</evidence>
<dbReference type="AlphaFoldDB" id="F1A542"/>
<dbReference type="GO" id="GO:0005886">
    <property type="term" value="C:plasma membrane"/>
    <property type="evidence" value="ECO:0000318"/>
    <property type="project" value="GO_Central"/>
</dbReference>
<comment type="subcellular location">
    <subcellularLocation>
        <location evidence="1">Membrane</location>
        <topology evidence="1">Single-pass membrane protein</topology>
    </subcellularLocation>
</comment>
<dbReference type="GO" id="GO:0005789">
    <property type="term" value="C:endoplasmic reticulum membrane"/>
    <property type="evidence" value="ECO:0000318"/>
    <property type="project" value="GO_Central"/>
</dbReference>
<dbReference type="InterPro" id="IPR011993">
    <property type="entry name" value="PH-like_dom_sf"/>
</dbReference>
<keyword evidence="9" id="KW-1185">Reference proteome</keyword>
<dbReference type="InterPro" id="IPR031968">
    <property type="entry name" value="VASt"/>
</dbReference>
<feature type="compositionally biased region" description="Polar residues" evidence="5">
    <location>
        <begin position="347"/>
        <end position="363"/>
    </location>
</feature>
<evidence type="ECO:0000256" key="2">
    <source>
        <dbReference type="ARBA" id="ARBA00022692"/>
    </source>
</evidence>
<dbReference type="Pfam" id="PF02893">
    <property type="entry name" value="GRAM"/>
    <property type="match status" value="1"/>
</dbReference>
<dbReference type="KEGG" id="dpp:DICPUDRAFT_100061"/>
<dbReference type="OMA" id="GTRTKIF"/>
<dbReference type="GO" id="GO:0032934">
    <property type="term" value="F:sterol binding"/>
    <property type="evidence" value="ECO:0000318"/>
    <property type="project" value="GO_Central"/>
</dbReference>
<dbReference type="eggNOG" id="KOG1032">
    <property type="taxonomic scope" value="Eukaryota"/>
</dbReference>
<evidence type="ECO:0000256" key="1">
    <source>
        <dbReference type="ARBA" id="ARBA00004167"/>
    </source>
</evidence>
<evidence type="ECO:0000256" key="4">
    <source>
        <dbReference type="ARBA" id="ARBA00023136"/>
    </source>
</evidence>
<feature type="compositionally biased region" description="Low complexity" evidence="5">
    <location>
        <begin position="258"/>
        <end position="278"/>
    </location>
</feature>
<feature type="domain" description="VASt" evidence="7">
    <location>
        <begin position="477"/>
        <end position="644"/>
    </location>
</feature>
<dbReference type="InterPro" id="IPR051482">
    <property type="entry name" value="Cholesterol_transport"/>
</dbReference>
<dbReference type="VEuPathDB" id="AmoebaDB:DICPUDRAFT_100061"/>
<dbReference type="SMART" id="SM00568">
    <property type="entry name" value="GRAM"/>
    <property type="match status" value="1"/>
</dbReference>
<dbReference type="InParanoid" id="F1A542"/>
<dbReference type="RefSeq" id="XP_003294786.1">
    <property type="nucleotide sequence ID" value="XM_003294738.1"/>
</dbReference>
<dbReference type="GeneID" id="10510438"/>
<feature type="compositionally biased region" description="Basic and acidic residues" evidence="5">
    <location>
        <begin position="293"/>
        <end position="303"/>
    </location>
</feature>
<dbReference type="GO" id="GO:0120015">
    <property type="term" value="F:sterol transfer activity"/>
    <property type="evidence" value="ECO:0000318"/>
    <property type="project" value="GO_Central"/>
</dbReference>
<gene>
    <name evidence="8" type="ORF">DICPUDRAFT_100061</name>
</gene>
<dbReference type="PANTHER" id="PTHR23319:SF37">
    <property type="entry name" value="VAST DOMAIN-CONTAINING PROTEIN"/>
    <property type="match status" value="1"/>
</dbReference>
<evidence type="ECO:0000256" key="6">
    <source>
        <dbReference type="SAM" id="Phobius"/>
    </source>
</evidence>
<evidence type="ECO:0000313" key="8">
    <source>
        <dbReference type="EMBL" id="EGC28687.1"/>
    </source>
</evidence>
<dbReference type="Gene3D" id="2.30.29.30">
    <property type="entry name" value="Pleckstrin-homology domain (PH domain)/Phosphotyrosine-binding domain (PTB)"/>
    <property type="match status" value="1"/>
</dbReference>
<organism evidence="8 9">
    <name type="scientific">Dictyostelium purpureum</name>
    <name type="common">Slime mold</name>
    <dbReference type="NCBI Taxonomy" id="5786"/>
    <lineage>
        <taxon>Eukaryota</taxon>
        <taxon>Amoebozoa</taxon>
        <taxon>Evosea</taxon>
        <taxon>Eumycetozoa</taxon>
        <taxon>Dictyostelia</taxon>
        <taxon>Dictyosteliales</taxon>
        <taxon>Dictyosteliaceae</taxon>
        <taxon>Dictyostelium</taxon>
    </lineage>
</organism>
<feature type="compositionally biased region" description="Low complexity" evidence="5">
    <location>
        <begin position="404"/>
        <end position="448"/>
    </location>
</feature>
<keyword evidence="3 6" id="KW-1133">Transmembrane helix</keyword>
<accession>F1A542</accession>
<name>F1A542_DICPU</name>